<feature type="transmembrane region" description="Helical" evidence="1">
    <location>
        <begin position="249"/>
        <end position="269"/>
    </location>
</feature>
<comment type="caution">
    <text evidence="3">The sequence shown here is derived from an EMBL/GenBank/DDBJ whole genome shotgun (WGS) entry which is preliminary data.</text>
</comment>
<sequence length="535" mass="57261">MTEPAPTPEAVDGAVSTSADLADGRWHRLHPATPLLRGGIAFIAILGVIVVNLRDVAIEIVFGGGNDWDDEYDPITFILEHDYLGFVILAIIGGLLLSILAFYLSWRMHTFRITDELVEVRSGILFRTHRRGRLDRIQGINIVRPFLARLFGAAKLEVTVAGQDANIPLAYLSSGAADELRRQILWLASGSARAESADAGAAAPAGVAGPAGSIVDQRVAELLAPELDPALAAPESVVKMHPGRLAGSLLLSGTTIVVLAAAIVATIVIVRTGEAFFLFAFVPGIIGVGSFYVNRVTRSLRYSIASTPDGVRVGFGLLSTSNETLPPGRIHAVQVMQPLLWRPAGWWQVSINRASTSSAQGAAGQANTVILPVGTLSDVRKVLELVLPLMVDEESIALLERGLVSKGGDDGFVNSPRRAAPIRWFSWRRNGFAITSSAVLLRKGAIWRELVIVPQARMQSVALAQGPLLRRLRLATVRLHTVAGPISARLGAIDETVAVRFFQDAAAEAIAAGTADRSHRWRAPLVEPPAEPEQA</sequence>
<feature type="domain" description="YdbS-like PH" evidence="2">
    <location>
        <begin position="106"/>
        <end position="184"/>
    </location>
</feature>
<evidence type="ECO:0000256" key="1">
    <source>
        <dbReference type="SAM" id="Phobius"/>
    </source>
</evidence>
<evidence type="ECO:0000259" key="2">
    <source>
        <dbReference type="Pfam" id="PF03703"/>
    </source>
</evidence>
<dbReference type="RefSeq" id="WP_305003087.1">
    <property type="nucleotide sequence ID" value="NZ_JAUQUB010000002.1"/>
</dbReference>
<protein>
    <submittedName>
        <fullName evidence="3">PH domain-containing protein</fullName>
    </submittedName>
</protein>
<dbReference type="Proteomes" id="UP001241072">
    <property type="component" value="Unassembled WGS sequence"/>
</dbReference>
<proteinExistence type="predicted"/>
<gene>
    <name evidence="3" type="ORF">Q5716_10505</name>
</gene>
<feature type="transmembrane region" description="Helical" evidence="1">
    <location>
        <begin position="83"/>
        <end position="104"/>
    </location>
</feature>
<keyword evidence="4" id="KW-1185">Reference proteome</keyword>
<feature type="domain" description="YdbS-like PH" evidence="2">
    <location>
        <begin position="427"/>
        <end position="492"/>
    </location>
</feature>
<accession>A0ABT9BPX7</accession>
<keyword evidence="1" id="KW-0812">Transmembrane</keyword>
<name>A0ABT9BPX7_9MICO</name>
<dbReference type="Pfam" id="PF03703">
    <property type="entry name" value="bPH_2"/>
    <property type="match status" value="2"/>
</dbReference>
<organism evidence="3 4">
    <name type="scientific">Antiquaquibacter soli</name>
    <dbReference type="NCBI Taxonomy" id="3064523"/>
    <lineage>
        <taxon>Bacteria</taxon>
        <taxon>Bacillati</taxon>
        <taxon>Actinomycetota</taxon>
        <taxon>Actinomycetes</taxon>
        <taxon>Micrococcales</taxon>
        <taxon>Microbacteriaceae</taxon>
        <taxon>Antiquaquibacter</taxon>
    </lineage>
</organism>
<reference evidence="3 4" key="1">
    <citation type="submission" date="2023-07" db="EMBL/GenBank/DDBJ databases">
        <title>Protaetiibacter sp. nov WY-16 isolated from soil.</title>
        <authorList>
            <person name="Liu B."/>
            <person name="Wan Y."/>
        </authorList>
    </citation>
    <scope>NUCLEOTIDE SEQUENCE [LARGE SCALE GENOMIC DNA]</scope>
    <source>
        <strain evidence="3 4">WY-16</strain>
    </source>
</reference>
<evidence type="ECO:0000313" key="4">
    <source>
        <dbReference type="Proteomes" id="UP001241072"/>
    </source>
</evidence>
<dbReference type="InterPro" id="IPR005182">
    <property type="entry name" value="YdbS-like_PH"/>
</dbReference>
<dbReference type="PIRSF" id="PIRSF026631">
    <property type="entry name" value="UCP026631"/>
    <property type="match status" value="1"/>
</dbReference>
<dbReference type="EMBL" id="JAUQUB010000002">
    <property type="protein sequence ID" value="MDO7882654.1"/>
    <property type="molecule type" value="Genomic_DNA"/>
</dbReference>
<keyword evidence="1" id="KW-1133">Transmembrane helix</keyword>
<feature type="transmembrane region" description="Helical" evidence="1">
    <location>
        <begin position="35"/>
        <end position="53"/>
    </location>
</feature>
<dbReference type="InterPro" id="IPR014529">
    <property type="entry name" value="UCP026631"/>
</dbReference>
<feature type="transmembrane region" description="Helical" evidence="1">
    <location>
        <begin position="275"/>
        <end position="293"/>
    </location>
</feature>
<evidence type="ECO:0000313" key="3">
    <source>
        <dbReference type="EMBL" id="MDO7882654.1"/>
    </source>
</evidence>
<dbReference type="PANTHER" id="PTHR34473">
    <property type="entry name" value="UPF0699 TRANSMEMBRANE PROTEIN YDBS"/>
    <property type="match status" value="1"/>
</dbReference>
<keyword evidence="1" id="KW-0472">Membrane</keyword>
<dbReference type="PANTHER" id="PTHR34473:SF2">
    <property type="entry name" value="UPF0699 TRANSMEMBRANE PROTEIN YDBT"/>
    <property type="match status" value="1"/>
</dbReference>